<name>C5SZD9_ACIDE</name>
<accession>C5SZD9</accession>
<dbReference type="Proteomes" id="UP000003856">
    <property type="component" value="Unassembled WGS sequence"/>
</dbReference>
<dbReference type="EMBL" id="ACQT01000001">
    <property type="protein sequence ID" value="EER62335.1"/>
    <property type="molecule type" value="Genomic_DNA"/>
</dbReference>
<dbReference type="PATRIC" id="fig|573060.9.peg.5149"/>
<gene>
    <name evidence="1" type="ORF">AcdelDRAFT_0019</name>
</gene>
<sequence>MEILVLSIIAGLITIAGLWIASRDTKPTDNHTDSQNPKV</sequence>
<organism evidence="1 2">
    <name type="scientific">Acidovorax delafieldii 2AN</name>
    <dbReference type="NCBI Taxonomy" id="573060"/>
    <lineage>
        <taxon>Bacteria</taxon>
        <taxon>Pseudomonadati</taxon>
        <taxon>Pseudomonadota</taxon>
        <taxon>Betaproteobacteria</taxon>
        <taxon>Burkholderiales</taxon>
        <taxon>Comamonadaceae</taxon>
        <taxon>Acidovorax</taxon>
    </lineage>
</organism>
<proteinExistence type="predicted"/>
<protein>
    <submittedName>
        <fullName evidence="1">Uncharacterized protein</fullName>
    </submittedName>
</protein>
<evidence type="ECO:0000313" key="1">
    <source>
        <dbReference type="EMBL" id="EER62335.1"/>
    </source>
</evidence>
<keyword evidence="2" id="KW-1185">Reference proteome</keyword>
<evidence type="ECO:0000313" key="2">
    <source>
        <dbReference type="Proteomes" id="UP000003856"/>
    </source>
</evidence>
<reference evidence="1 2" key="1">
    <citation type="submission" date="2009-05" db="EMBL/GenBank/DDBJ databases">
        <title>The draft genome of Acidovorax delafieldii 2AN.</title>
        <authorList>
            <consortium name="US DOE Joint Genome Institute (JGI-PGF)"/>
            <person name="Lucas S."/>
            <person name="Copeland A."/>
            <person name="Lapidus A."/>
            <person name="Glavina del Rio T."/>
            <person name="Tice H."/>
            <person name="Bruce D."/>
            <person name="Goodwin L."/>
            <person name="Pitluck S."/>
            <person name="Larimer F."/>
            <person name="Land M.L."/>
            <person name="Hauser L."/>
            <person name="Shelobolina E.S."/>
            <person name="Picardal F."/>
            <person name="Roden E."/>
            <person name="Emerson D."/>
        </authorList>
    </citation>
    <scope>NUCLEOTIDE SEQUENCE [LARGE SCALE GENOMIC DNA]</scope>
    <source>
        <strain evidence="1 2">2AN</strain>
    </source>
</reference>
<comment type="caution">
    <text evidence="1">The sequence shown here is derived from an EMBL/GenBank/DDBJ whole genome shotgun (WGS) entry which is preliminary data.</text>
</comment>
<dbReference type="AlphaFoldDB" id="C5SZD9"/>